<protein>
    <submittedName>
        <fullName evidence="1">Uncharacterized protein</fullName>
    </submittedName>
</protein>
<comment type="caution">
    <text evidence="1">The sequence shown here is derived from an EMBL/GenBank/DDBJ whole genome shotgun (WGS) entry which is preliminary data.</text>
</comment>
<keyword evidence="2" id="KW-1185">Reference proteome</keyword>
<organism evidence="1 2">
    <name type="scientific">Macrosiphum euphorbiae</name>
    <name type="common">potato aphid</name>
    <dbReference type="NCBI Taxonomy" id="13131"/>
    <lineage>
        <taxon>Eukaryota</taxon>
        <taxon>Metazoa</taxon>
        <taxon>Ecdysozoa</taxon>
        <taxon>Arthropoda</taxon>
        <taxon>Hexapoda</taxon>
        <taxon>Insecta</taxon>
        <taxon>Pterygota</taxon>
        <taxon>Neoptera</taxon>
        <taxon>Paraneoptera</taxon>
        <taxon>Hemiptera</taxon>
        <taxon>Sternorrhyncha</taxon>
        <taxon>Aphidomorpha</taxon>
        <taxon>Aphidoidea</taxon>
        <taxon>Aphididae</taxon>
        <taxon>Macrosiphini</taxon>
        <taxon>Macrosiphum</taxon>
    </lineage>
</organism>
<reference evidence="1 2" key="1">
    <citation type="submission" date="2023-01" db="EMBL/GenBank/DDBJ databases">
        <authorList>
            <person name="Whitehead M."/>
        </authorList>
    </citation>
    <scope>NUCLEOTIDE SEQUENCE [LARGE SCALE GENOMIC DNA]</scope>
</reference>
<gene>
    <name evidence="1" type="ORF">MEUPH1_LOCUS14047</name>
</gene>
<accession>A0AAV0WSI3</accession>
<name>A0AAV0WSI3_9HEMI</name>
<dbReference type="EMBL" id="CARXXK010000002">
    <property type="protein sequence ID" value="CAI6358542.1"/>
    <property type="molecule type" value="Genomic_DNA"/>
</dbReference>
<evidence type="ECO:0000313" key="2">
    <source>
        <dbReference type="Proteomes" id="UP001160148"/>
    </source>
</evidence>
<dbReference type="Proteomes" id="UP001160148">
    <property type="component" value="Unassembled WGS sequence"/>
</dbReference>
<proteinExistence type="predicted"/>
<sequence length="134" mass="16391">MEYTCLMCQVREISVIYVKVPNTSFNLLVSIVQRDRPIYMLSICFLNLLMRRLKKRAACPSSRSSRKIPKNKTLPLRMIRRNRFLKVSYFMDYLRYNIDVLYKQMFVRYTYTKLRSRGRLVRNPKLFALFYFFR</sequence>
<dbReference type="AlphaFoldDB" id="A0AAV0WSI3"/>
<evidence type="ECO:0000313" key="1">
    <source>
        <dbReference type="EMBL" id="CAI6358542.1"/>
    </source>
</evidence>